<keyword evidence="3" id="KW-1185">Reference proteome</keyword>
<protein>
    <submittedName>
        <fullName evidence="2">Uncharacterized protein</fullName>
    </submittedName>
</protein>
<name>A0A8J8G8D4_9FLAO</name>
<evidence type="ECO:0000313" key="2">
    <source>
        <dbReference type="EMBL" id="NRS91812.1"/>
    </source>
</evidence>
<dbReference type="EMBL" id="JABSNO010000005">
    <property type="protein sequence ID" value="NRS91812.1"/>
    <property type="molecule type" value="Genomic_DNA"/>
</dbReference>
<accession>A0A8J8G8D4</accession>
<dbReference type="Proteomes" id="UP000610746">
    <property type="component" value="Unassembled WGS sequence"/>
</dbReference>
<gene>
    <name evidence="2" type="ORF">HNQ03_000879</name>
</gene>
<keyword evidence="1" id="KW-0472">Membrane</keyword>
<organism evidence="2 3">
    <name type="scientific">Frigoriflavimonas asaccharolytica</name>
    <dbReference type="NCBI Taxonomy" id="2735899"/>
    <lineage>
        <taxon>Bacteria</taxon>
        <taxon>Pseudomonadati</taxon>
        <taxon>Bacteroidota</taxon>
        <taxon>Flavobacteriia</taxon>
        <taxon>Flavobacteriales</taxon>
        <taxon>Weeksellaceae</taxon>
        <taxon>Frigoriflavimonas</taxon>
    </lineage>
</organism>
<dbReference type="RefSeq" id="WP_173778435.1">
    <property type="nucleotide sequence ID" value="NZ_JABSNO010000005.1"/>
</dbReference>
<feature type="transmembrane region" description="Helical" evidence="1">
    <location>
        <begin position="7"/>
        <end position="28"/>
    </location>
</feature>
<keyword evidence="1" id="KW-1133">Transmembrane helix</keyword>
<proteinExistence type="predicted"/>
<keyword evidence="1" id="KW-0812">Transmembrane</keyword>
<evidence type="ECO:0000313" key="3">
    <source>
        <dbReference type="Proteomes" id="UP000610746"/>
    </source>
</evidence>
<evidence type="ECO:0000256" key="1">
    <source>
        <dbReference type="SAM" id="Phobius"/>
    </source>
</evidence>
<comment type="caution">
    <text evidence="2">The sequence shown here is derived from an EMBL/GenBank/DDBJ whole genome shotgun (WGS) entry which is preliminary data.</text>
</comment>
<dbReference type="AlphaFoldDB" id="A0A8J8G8D4"/>
<reference evidence="2" key="1">
    <citation type="submission" date="2020-05" db="EMBL/GenBank/DDBJ databases">
        <title>Genomic Encyclopedia of Type Strains, Phase IV (KMG-V): Genome sequencing to study the core and pangenomes of soil and plant-associated prokaryotes.</title>
        <authorList>
            <person name="Whitman W."/>
        </authorList>
    </citation>
    <scope>NUCLEOTIDE SEQUENCE</scope>
    <source>
        <strain evidence="2">16F</strain>
    </source>
</reference>
<sequence length="359" mass="42659">MKITLKKIILFVVIIAIIVILPDIPMHYEKYKLQSQKLPEIYQSYREIYNLEDDFYEEIAINNHFDEPLLQINDSTVVIMSYSMNDGKDGGKDIEDTWYKIDLKGQIKDSLHYAYNTLKEDHHYKTVNNFIIDTGKNTFNTWLENGDPVWYSFNVIEEDKVFSKDEANEIIGDNKNLIESNYIYLGENGQDSKNKVIIFKDDQWFYFYSDKHWHESEGYAPNKFTAEYFYPVDEEPSIAPGTEDNEENKQKFYKIDDPKSVIHRVYSQKEEWIGKSFWHFNLRWGGNGNAAIGWTGFSYYDIKMPRSTLHFKQNVSFYLDDDSLRENFTYSYYKPKNGNYLILFDIQNGNCFLIRPKIR</sequence>